<dbReference type="EMBL" id="JAUSVL010000001">
    <property type="protein sequence ID" value="MDQ0288493.1"/>
    <property type="molecule type" value="Genomic_DNA"/>
</dbReference>
<dbReference type="PIRSF" id="PIRSF002134">
    <property type="entry name" value="Ribosomal_S13"/>
    <property type="match status" value="1"/>
</dbReference>
<dbReference type="GO" id="GO:0003735">
    <property type="term" value="F:structural constituent of ribosome"/>
    <property type="evidence" value="ECO:0007669"/>
    <property type="project" value="InterPro"/>
</dbReference>
<dbReference type="AlphaFoldDB" id="A0AAE4AN30"/>
<keyword evidence="11" id="KW-1185">Reference proteome</keyword>
<dbReference type="InterPro" id="IPR027437">
    <property type="entry name" value="Rbsml_uS13_C"/>
</dbReference>
<dbReference type="SUPFAM" id="SSF46946">
    <property type="entry name" value="S13-like H2TH domain"/>
    <property type="match status" value="1"/>
</dbReference>
<dbReference type="GO" id="GO:0006412">
    <property type="term" value="P:translation"/>
    <property type="evidence" value="ECO:0007669"/>
    <property type="project" value="UniProtKB-UniRule"/>
</dbReference>
<dbReference type="NCBIfam" id="TIGR03631">
    <property type="entry name" value="uS13_bact"/>
    <property type="match status" value="1"/>
</dbReference>
<evidence type="ECO:0000256" key="9">
    <source>
        <dbReference type="SAM" id="MobiDB-lite"/>
    </source>
</evidence>
<dbReference type="GO" id="GO:0000049">
    <property type="term" value="F:tRNA binding"/>
    <property type="evidence" value="ECO:0007669"/>
    <property type="project" value="UniProtKB-UniRule"/>
</dbReference>
<name>A0AAE4AN30_9BACT</name>
<keyword evidence="5 7" id="KW-0687">Ribonucleoprotein</keyword>
<dbReference type="HAMAP" id="MF_01315">
    <property type="entry name" value="Ribosomal_uS13"/>
    <property type="match status" value="1"/>
</dbReference>
<dbReference type="PROSITE" id="PS00646">
    <property type="entry name" value="RIBOSOMAL_S13_1"/>
    <property type="match status" value="1"/>
</dbReference>
<dbReference type="GO" id="GO:0019843">
    <property type="term" value="F:rRNA binding"/>
    <property type="evidence" value="ECO:0007669"/>
    <property type="project" value="UniProtKB-UniRule"/>
</dbReference>
<organism evidence="10 11">
    <name type="scientific">Oligosphaera ethanolica</name>
    <dbReference type="NCBI Taxonomy" id="760260"/>
    <lineage>
        <taxon>Bacteria</taxon>
        <taxon>Pseudomonadati</taxon>
        <taxon>Lentisphaerota</taxon>
        <taxon>Oligosphaeria</taxon>
        <taxon>Oligosphaerales</taxon>
        <taxon>Oligosphaeraceae</taxon>
        <taxon>Oligosphaera</taxon>
    </lineage>
</organism>
<comment type="similarity">
    <text evidence="1 7 8">Belongs to the universal ribosomal protein uS13 family.</text>
</comment>
<dbReference type="GO" id="GO:0005829">
    <property type="term" value="C:cytosol"/>
    <property type="evidence" value="ECO:0007669"/>
    <property type="project" value="TreeGrafter"/>
</dbReference>
<dbReference type="FunFam" id="1.10.8.50:FF:000001">
    <property type="entry name" value="30S ribosomal protein S13"/>
    <property type="match status" value="1"/>
</dbReference>
<evidence type="ECO:0000256" key="4">
    <source>
        <dbReference type="ARBA" id="ARBA00022980"/>
    </source>
</evidence>
<dbReference type="PANTHER" id="PTHR10871:SF1">
    <property type="entry name" value="SMALL RIBOSOMAL SUBUNIT PROTEIN US13M"/>
    <property type="match status" value="1"/>
</dbReference>
<evidence type="ECO:0000256" key="5">
    <source>
        <dbReference type="ARBA" id="ARBA00023274"/>
    </source>
</evidence>
<sequence>MPRILGIDIPNNKHTNISLTYLYGIGQKSADEICRRAQIDPSTKAGELTEANISAILQILQESYMVEGDLRRQVAQNIRRLIAINSYRGQRHRRNLPVHGQRTRTNARTRKGGKKTVGAIRDRSERKQANTGSK</sequence>
<feature type="region of interest" description="Disordered" evidence="9">
    <location>
        <begin position="92"/>
        <end position="134"/>
    </location>
</feature>
<evidence type="ECO:0000256" key="1">
    <source>
        <dbReference type="ARBA" id="ARBA00008080"/>
    </source>
</evidence>
<keyword evidence="7" id="KW-0820">tRNA-binding</keyword>
<dbReference type="PANTHER" id="PTHR10871">
    <property type="entry name" value="30S RIBOSOMAL PROTEIN S13/40S RIBOSOMAL PROTEIN S18"/>
    <property type="match status" value="1"/>
</dbReference>
<evidence type="ECO:0000256" key="6">
    <source>
        <dbReference type="ARBA" id="ARBA00035166"/>
    </source>
</evidence>
<keyword evidence="4 7" id="KW-0689">Ribosomal protein</keyword>
<reference evidence="10" key="1">
    <citation type="submission" date="2023-07" db="EMBL/GenBank/DDBJ databases">
        <title>Genomic Encyclopedia of Type Strains, Phase IV (KMG-IV): sequencing the most valuable type-strain genomes for metagenomic binning, comparative biology and taxonomic classification.</title>
        <authorList>
            <person name="Goeker M."/>
        </authorList>
    </citation>
    <scope>NUCLEOTIDE SEQUENCE</scope>
    <source>
        <strain evidence="10">DSM 24202</strain>
    </source>
</reference>
<evidence type="ECO:0000313" key="10">
    <source>
        <dbReference type="EMBL" id="MDQ0288493.1"/>
    </source>
</evidence>
<gene>
    <name evidence="7" type="primary">rpsM</name>
    <name evidence="10" type="ORF">J3R75_000600</name>
</gene>
<evidence type="ECO:0000256" key="7">
    <source>
        <dbReference type="HAMAP-Rule" id="MF_01315"/>
    </source>
</evidence>
<evidence type="ECO:0000256" key="2">
    <source>
        <dbReference type="ARBA" id="ARBA00022730"/>
    </source>
</evidence>
<dbReference type="Pfam" id="PF00416">
    <property type="entry name" value="Ribosomal_S13"/>
    <property type="match status" value="1"/>
</dbReference>
<keyword evidence="3 7" id="KW-0694">RNA-binding</keyword>
<dbReference type="InterPro" id="IPR018269">
    <property type="entry name" value="Ribosomal_uS13_CS"/>
</dbReference>
<dbReference type="Gene3D" id="4.10.910.10">
    <property type="entry name" value="30s ribosomal protein s13, domain 2"/>
    <property type="match status" value="1"/>
</dbReference>
<dbReference type="PROSITE" id="PS50159">
    <property type="entry name" value="RIBOSOMAL_S13_2"/>
    <property type="match status" value="1"/>
</dbReference>
<dbReference type="RefSeq" id="WP_307259820.1">
    <property type="nucleotide sequence ID" value="NZ_JAUSVL010000001.1"/>
</dbReference>
<evidence type="ECO:0000313" key="11">
    <source>
        <dbReference type="Proteomes" id="UP001238163"/>
    </source>
</evidence>
<feature type="compositionally biased region" description="Basic residues" evidence="9">
    <location>
        <begin position="92"/>
        <end position="114"/>
    </location>
</feature>
<comment type="function">
    <text evidence="7">Located at the top of the head of the 30S subunit, it contacts several helices of the 16S rRNA. In the 70S ribosome it contacts the 23S rRNA (bridge B1a) and protein L5 of the 50S subunit (bridge B1b), connecting the 2 subunits; these bridges are implicated in subunit movement. Contacts the tRNAs in the A and P-sites.</text>
</comment>
<dbReference type="InterPro" id="IPR010979">
    <property type="entry name" value="Ribosomal_uS13-like_H2TH"/>
</dbReference>
<dbReference type="InterPro" id="IPR019980">
    <property type="entry name" value="Ribosomal_uS13_bac-type"/>
</dbReference>
<evidence type="ECO:0000256" key="8">
    <source>
        <dbReference type="RuleBase" id="RU003830"/>
    </source>
</evidence>
<dbReference type="InterPro" id="IPR001892">
    <property type="entry name" value="Ribosomal_uS13"/>
</dbReference>
<protein>
    <recommendedName>
        <fullName evidence="6 7">Small ribosomal subunit protein uS13</fullName>
    </recommendedName>
</protein>
<proteinExistence type="inferred from homology"/>
<dbReference type="GO" id="GO:0015935">
    <property type="term" value="C:small ribosomal subunit"/>
    <property type="evidence" value="ECO:0007669"/>
    <property type="project" value="TreeGrafter"/>
</dbReference>
<dbReference type="Proteomes" id="UP001238163">
    <property type="component" value="Unassembled WGS sequence"/>
</dbReference>
<keyword evidence="2 7" id="KW-0699">rRNA-binding</keyword>
<comment type="caution">
    <text evidence="10">The sequence shown here is derived from an EMBL/GenBank/DDBJ whole genome shotgun (WGS) entry which is preliminary data.</text>
</comment>
<evidence type="ECO:0000256" key="3">
    <source>
        <dbReference type="ARBA" id="ARBA00022884"/>
    </source>
</evidence>
<dbReference type="Gene3D" id="1.10.8.50">
    <property type="match status" value="1"/>
</dbReference>
<comment type="subunit">
    <text evidence="7">Part of the 30S ribosomal subunit. Forms a loose heterodimer with protein S19. Forms two bridges to the 50S subunit in the 70S ribosome.</text>
</comment>
<accession>A0AAE4AN30</accession>